<dbReference type="InterPro" id="IPR050325">
    <property type="entry name" value="Prot/Nucl_acid_deglycase"/>
</dbReference>
<evidence type="ECO:0000256" key="3">
    <source>
        <dbReference type="ARBA" id="ARBA00023097"/>
    </source>
</evidence>
<dbReference type="Proteomes" id="UP000826195">
    <property type="component" value="Unassembled WGS sequence"/>
</dbReference>
<dbReference type="GO" id="GO:0046295">
    <property type="term" value="P:glycolate biosynthetic process"/>
    <property type="evidence" value="ECO:0007669"/>
    <property type="project" value="TreeGrafter"/>
</dbReference>
<protein>
    <recommendedName>
        <fullName evidence="4">DJ-1/PfpI domain-containing protein</fullName>
    </recommendedName>
</protein>
<keyword evidence="2" id="KW-0963">Cytoplasm</keyword>
<reference evidence="5 6" key="1">
    <citation type="journal article" date="2021" name="J. Hered.">
        <title>A chromosome-level genome assembly of the parasitoid wasp, Cotesia glomerata (Hymenoptera: Braconidae).</title>
        <authorList>
            <person name="Pinto B.J."/>
            <person name="Weis J.J."/>
            <person name="Gamble T."/>
            <person name="Ode P.J."/>
            <person name="Paul R."/>
            <person name="Zaspel J.M."/>
        </authorList>
    </citation>
    <scope>NUCLEOTIDE SEQUENCE [LARGE SCALE GENOMIC DNA]</scope>
    <source>
        <strain evidence="5">CgM1</strain>
    </source>
</reference>
<dbReference type="GO" id="GO:0005739">
    <property type="term" value="C:mitochondrion"/>
    <property type="evidence" value="ECO:0007669"/>
    <property type="project" value="TreeGrafter"/>
</dbReference>
<dbReference type="GO" id="GO:0005634">
    <property type="term" value="C:nucleus"/>
    <property type="evidence" value="ECO:0007669"/>
    <property type="project" value="TreeGrafter"/>
</dbReference>
<evidence type="ECO:0000313" key="6">
    <source>
        <dbReference type="Proteomes" id="UP000826195"/>
    </source>
</evidence>
<evidence type="ECO:0000256" key="1">
    <source>
        <dbReference type="ARBA" id="ARBA00004496"/>
    </source>
</evidence>
<dbReference type="Pfam" id="PF01965">
    <property type="entry name" value="DJ-1_PfpI"/>
    <property type="match status" value="1"/>
</dbReference>
<keyword evidence="6" id="KW-1185">Reference proteome</keyword>
<dbReference type="SUPFAM" id="SSF52317">
    <property type="entry name" value="Class I glutamine amidotransferase-like"/>
    <property type="match status" value="1"/>
</dbReference>
<evidence type="ECO:0000259" key="4">
    <source>
        <dbReference type="Pfam" id="PF01965"/>
    </source>
</evidence>
<comment type="caution">
    <text evidence="5">The sequence shown here is derived from an EMBL/GenBank/DDBJ whole genome shotgun (WGS) entry which is preliminary data.</text>
</comment>
<dbReference type="InterPro" id="IPR029062">
    <property type="entry name" value="Class_I_gatase-like"/>
</dbReference>
<dbReference type="GO" id="GO:0051896">
    <property type="term" value="P:regulation of phosphatidylinositol 3-kinase/protein kinase B signal transduction"/>
    <property type="evidence" value="ECO:0007669"/>
    <property type="project" value="UniProtKB-ARBA"/>
</dbReference>
<evidence type="ECO:0000256" key="2">
    <source>
        <dbReference type="ARBA" id="ARBA00022490"/>
    </source>
</evidence>
<dbReference type="NCBIfam" id="TIGR01383">
    <property type="entry name" value="not_thiJ"/>
    <property type="match status" value="1"/>
</dbReference>
<comment type="subcellular location">
    <subcellularLocation>
        <location evidence="1">Cytoplasm</location>
    </subcellularLocation>
</comment>
<dbReference type="PANTHER" id="PTHR48094:SF12">
    <property type="entry name" value="PARKINSON DISEASE PROTEIN 7 HOMOLOG"/>
    <property type="match status" value="1"/>
</dbReference>
<dbReference type="GO" id="GO:0006979">
    <property type="term" value="P:response to oxidative stress"/>
    <property type="evidence" value="ECO:0007669"/>
    <property type="project" value="UniProtKB-ARBA"/>
</dbReference>
<dbReference type="InterPro" id="IPR002818">
    <property type="entry name" value="DJ-1/PfpI"/>
</dbReference>
<name>A0AAV7HS63_COTGL</name>
<dbReference type="EMBL" id="JAHXZJ010002237">
    <property type="protein sequence ID" value="KAH0547033.1"/>
    <property type="molecule type" value="Genomic_DNA"/>
</dbReference>
<dbReference type="CDD" id="cd03135">
    <property type="entry name" value="GATase1_DJ-1"/>
    <property type="match status" value="1"/>
</dbReference>
<dbReference type="InterPro" id="IPR006287">
    <property type="entry name" value="DJ-1"/>
</dbReference>
<dbReference type="FunFam" id="3.40.50.880:FF:000022">
    <property type="entry name" value="protein deglycase DJ-1"/>
    <property type="match status" value="1"/>
</dbReference>
<keyword evidence="3" id="KW-0558">Oxidation</keyword>
<organism evidence="5 6">
    <name type="scientific">Cotesia glomerata</name>
    <name type="common">Lepidopteran parasitic wasp</name>
    <name type="synonym">Apanteles glomeratus</name>
    <dbReference type="NCBI Taxonomy" id="32391"/>
    <lineage>
        <taxon>Eukaryota</taxon>
        <taxon>Metazoa</taxon>
        <taxon>Ecdysozoa</taxon>
        <taxon>Arthropoda</taxon>
        <taxon>Hexapoda</taxon>
        <taxon>Insecta</taxon>
        <taxon>Pterygota</taxon>
        <taxon>Neoptera</taxon>
        <taxon>Endopterygota</taxon>
        <taxon>Hymenoptera</taxon>
        <taxon>Apocrita</taxon>
        <taxon>Ichneumonoidea</taxon>
        <taxon>Braconidae</taxon>
        <taxon>Microgastrinae</taxon>
        <taxon>Cotesia</taxon>
    </lineage>
</organism>
<evidence type="ECO:0000313" key="5">
    <source>
        <dbReference type="EMBL" id="KAH0547033.1"/>
    </source>
</evidence>
<feature type="domain" description="DJ-1/PfpI" evidence="4">
    <location>
        <begin position="31"/>
        <end position="194"/>
    </location>
</feature>
<dbReference type="AlphaFoldDB" id="A0AAV7HS63"/>
<accession>A0AAV7HS63</accession>
<dbReference type="PANTHER" id="PTHR48094">
    <property type="entry name" value="PROTEIN/NUCLEIC ACID DEGLYCASE DJ-1-RELATED"/>
    <property type="match status" value="1"/>
</dbReference>
<dbReference type="Gene3D" id="3.40.50.880">
    <property type="match status" value="1"/>
</dbReference>
<proteinExistence type="predicted"/>
<sequence>MFALGSTTSTKLISSFYSSKKLFTTIAMAKKTAILLMADGAEEMEAVITADVLRRAGIDVTIASITGKDCIKCSRDVKICADTQLDAVKNNSFDAVILPGGLGGSKALASSKEVGELLKKQESEGRVIAAICAAPTALKAHGIAPGKQVTSYPAMKDQLVDYYKYLEDIVVTDGNIITSRGPATAYAFGLAIVEKLLNKEAALPVAKGMLYENYK</sequence>
<gene>
    <name evidence="5" type="ORF">KQX54_016763</name>
</gene>
<dbReference type="GO" id="GO:1903189">
    <property type="term" value="P:glyoxal metabolic process"/>
    <property type="evidence" value="ECO:0007669"/>
    <property type="project" value="TreeGrafter"/>
</dbReference>